<accession>A0A9W6PWQ1</accession>
<evidence type="ECO:0000313" key="3">
    <source>
        <dbReference type="Proteomes" id="UP001165124"/>
    </source>
</evidence>
<dbReference type="RefSeq" id="WP_067908823.1">
    <property type="nucleotide sequence ID" value="NZ_BSRZ01000005.1"/>
</dbReference>
<feature type="region of interest" description="Disordered" evidence="1">
    <location>
        <begin position="655"/>
        <end position="733"/>
    </location>
</feature>
<protein>
    <recommendedName>
        <fullName evidence="4">TIGR03986 family CRISPR-associated RAMP protein</fullName>
    </recommendedName>
</protein>
<evidence type="ECO:0000313" key="2">
    <source>
        <dbReference type="EMBL" id="GLW64298.1"/>
    </source>
</evidence>
<dbReference type="AlphaFoldDB" id="A0A9W6PWQ1"/>
<comment type="caution">
    <text evidence="2">The sequence shown here is derived from an EMBL/GenBank/DDBJ whole genome shotgun (WGS) entry which is preliminary data.</text>
</comment>
<evidence type="ECO:0000256" key="1">
    <source>
        <dbReference type="SAM" id="MobiDB-lite"/>
    </source>
</evidence>
<reference evidence="2" key="1">
    <citation type="submission" date="2023-02" db="EMBL/GenBank/DDBJ databases">
        <title>Actinomadura rubrobrunea NBRC 14622.</title>
        <authorList>
            <person name="Ichikawa N."/>
            <person name="Sato H."/>
            <person name="Tonouchi N."/>
        </authorList>
    </citation>
    <scope>NUCLEOTIDE SEQUENCE</scope>
    <source>
        <strain evidence="2">NBRC 14622</strain>
    </source>
</reference>
<organism evidence="2 3">
    <name type="scientific">Actinomadura rubrobrunea</name>
    <dbReference type="NCBI Taxonomy" id="115335"/>
    <lineage>
        <taxon>Bacteria</taxon>
        <taxon>Bacillati</taxon>
        <taxon>Actinomycetota</taxon>
        <taxon>Actinomycetes</taxon>
        <taxon>Streptosporangiales</taxon>
        <taxon>Thermomonosporaceae</taxon>
        <taxon>Actinomadura</taxon>
    </lineage>
</organism>
<dbReference type="EMBL" id="BSRZ01000005">
    <property type="protein sequence ID" value="GLW64298.1"/>
    <property type="molecule type" value="Genomic_DNA"/>
</dbReference>
<gene>
    <name evidence="2" type="ORF">Arub01_25420</name>
</gene>
<dbReference type="Proteomes" id="UP001165124">
    <property type="component" value="Unassembled WGS sequence"/>
</dbReference>
<feature type="compositionally biased region" description="Basic and acidic residues" evidence="1">
    <location>
        <begin position="505"/>
        <end position="524"/>
    </location>
</feature>
<dbReference type="InterPro" id="IPR023825">
    <property type="entry name" value="CRISPR-assoc_RAMP_BGP1436"/>
</dbReference>
<proteinExistence type="predicted"/>
<keyword evidence="3" id="KW-1185">Reference proteome</keyword>
<evidence type="ECO:0008006" key="4">
    <source>
        <dbReference type="Google" id="ProtNLM"/>
    </source>
</evidence>
<sequence length="733" mass="82922">MTDQHGLDEFLNPYTFVPAFPRENLPEPLRDRRPLGHHRLHPDRWTGKIKVVLTVKTPLLLLDTARAQHIGDDHFVYPVLTRDGRPHLPATAVKGMLRSAYEAITNSRFGVFDVHDGPHTRPLGWRRIADDALDMTPVRVRSVSEDPDEVEVEILEQGWLPAYEDALNKYKGALLNDRLPNHGEKVRACIKGQRSGYKVLSIVPPNYTGERVVEGYAYITGRNAVDKKYERVFYRAPRGGRKPKTARGEGVVRRWNALMASYIDAHTDKELHERQVNGCTYRADEYIANEIGKLAWSPHLVDEERRKLKPGTLCYARIEDGKVLGLYPVLIPRDISAKTPAEMLPESLHPARTYDELSPADRVFGWVAPQGSGTRPAAYRGHLRIGPVTCDKSADEAVTRFDGEGLPLAILSQPKPSQGRFYLAESPDAPHRPVPDGIMKHDLYLGDRGLRGRKVYWHHARVADRPKYWQEPGPGLDPTQSSVAGGVGFREYRRPRKPENEDDLQPTRDKRGFKTTAHEQRDNQNRSIRGWVNQGVTFSFDIHVQDLDEVELGALLWLLSLPRDHFHRLGLGKPLGFGSVRLHIDFSGTSLLSGDQWSEYYRSLSGELPDADPRPVYDKCRQAFEDLLGHESLRHVKAAFLAAASGVPELPVRYPRAHPDKLAPGVPTPPDPRGRSYAWFTANEKTAKDEHKKLKMAKGRGRSLPAAEDRDRTPLPTFKEERSESDKKQRAKR</sequence>
<dbReference type="NCBIfam" id="TIGR03986">
    <property type="entry name" value="TIGR03986 family CRISPR-associated RAMP protein"/>
    <property type="match status" value="1"/>
</dbReference>
<name>A0A9W6PWQ1_9ACTN</name>
<feature type="compositionally biased region" description="Basic and acidic residues" evidence="1">
    <location>
        <begin position="707"/>
        <end position="733"/>
    </location>
</feature>
<feature type="region of interest" description="Disordered" evidence="1">
    <location>
        <begin position="467"/>
        <end position="525"/>
    </location>
</feature>